<evidence type="ECO:0000259" key="1">
    <source>
        <dbReference type="Pfam" id="PF05548"/>
    </source>
</evidence>
<name>A0ABQ6N5E7_9STRA</name>
<organism evidence="2 3">
    <name type="scientific">Tetraparma gracilis</name>
    <dbReference type="NCBI Taxonomy" id="2962635"/>
    <lineage>
        <taxon>Eukaryota</taxon>
        <taxon>Sar</taxon>
        <taxon>Stramenopiles</taxon>
        <taxon>Ochrophyta</taxon>
        <taxon>Bolidophyceae</taxon>
        <taxon>Parmales</taxon>
        <taxon>Triparmaceae</taxon>
        <taxon>Tetraparma</taxon>
    </lineage>
</organism>
<dbReference type="Proteomes" id="UP001165060">
    <property type="component" value="Unassembled WGS sequence"/>
</dbReference>
<proteinExistence type="predicted"/>
<keyword evidence="3" id="KW-1185">Reference proteome</keyword>
<dbReference type="Pfam" id="PF05548">
    <property type="entry name" value="Peptidase_M11"/>
    <property type="match status" value="1"/>
</dbReference>
<reference evidence="2 3" key="1">
    <citation type="journal article" date="2023" name="Commun. Biol.">
        <title>Genome analysis of Parmales, the sister group of diatoms, reveals the evolutionary specialization of diatoms from phago-mixotrophs to photoautotrophs.</title>
        <authorList>
            <person name="Ban H."/>
            <person name="Sato S."/>
            <person name="Yoshikawa S."/>
            <person name="Yamada K."/>
            <person name="Nakamura Y."/>
            <person name="Ichinomiya M."/>
            <person name="Sato N."/>
            <person name="Blanc-Mathieu R."/>
            <person name="Endo H."/>
            <person name="Kuwata A."/>
            <person name="Ogata H."/>
        </authorList>
    </citation>
    <scope>NUCLEOTIDE SEQUENCE [LARGE SCALE GENOMIC DNA]</scope>
</reference>
<evidence type="ECO:0000313" key="3">
    <source>
        <dbReference type="Proteomes" id="UP001165060"/>
    </source>
</evidence>
<comment type="caution">
    <text evidence="2">The sequence shown here is derived from an EMBL/GenBank/DDBJ whole genome shotgun (WGS) entry which is preliminary data.</text>
</comment>
<dbReference type="InterPro" id="IPR008752">
    <property type="entry name" value="Peptidase_M11"/>
</dbReference>
<gene>
    <name evidence="2" type="ORF">TeGR_g14336</name>
</gene>
<accession>A0ABQ6N5E7</accession>
<evidence type="ECO:0000313" key="2">
    <source>
        <dbReference type="EMBL" id="GMI41083.1"/>
    </source>
</evidence>
<dbReference type="EMBL" id="BRYB01000976">
    <property type="protein sequence ID" value="GMI41083.1"/>
    <property type="molecule type" value="Genomic_DNA"/>
</dbReference>
<sequence length="277" mass="29444">MKGAQRVIALRSTFVWAGGSGSSVYPTSAHAMSENIFGPTDAVNLKSQMSACSNGKFTMEPATPTSVTLSASGVLDVTVNDDISNSSGERTTYEKAIIAAGSAGLKFSDFDLLMVFLPPGSDQFGSSDWLAFAGLGAWWSVYNSGLDSSVSTQMHEVMHNYGVKHSGEAGNEYGDQSGTMGYSYMIDEGPLMCFNGAKSYYLDWYTTEEVVFAAFGDERSLQLTGIDDDAVASFPAITVVKLPIDDDPLGAGYFIMYNKKAGVNDGTSEGANQVLIT</sequence>
<dbReference type="SUPFAM" id="SSF55486">
    <property type="entry name" value="Metalloproteases ('zincins'), catalytic domain"/>
    <property type="match status" value="1"/>
</dbReference>
<protein>
    <recommendedName>
        <fullName evidence="1">Peptidase M11 gametolysin domain-containing protein</fullName>
    </recommendedName>
</protein>
<feature type="domain" description="Peptidase M11 gametolysin" evidence="1">
    <location>
        <begin position="32"/>
        <end position="207"/>
    </location>
</feature>